<dbReference type="OrthoDB" id="3270019at2759"/>
<reference evidence="1 2" key="1">
    <citation type="submission" date="2013-12" db="EMBL/GenBank/DDBJ databases">
        <authorList>
            <person name="Cubeta M."/>
            <person name="Pakala S."/>
            <person name="Fedorova N."/>
            <person name="Thomas E."/>
            <person name="Dean R."/>
            <person name="Jabaji S."/>
            <person name="Neate S."/>
            <person name="Toda T."/>
            <person name="Tavantzis S."/>
            <person name="Vilgalys R."/>
            <person name="Bharathan N."/>
            <person name="Pakala S."/>
            <person name="Losada L.S."/>
            <person name="Zafar N."/>
            <person name="Nierman W."/>
        </authorList>
    </citation>
    <scope>NUCLEOTIDE SEQUENCE [LARGE SCALE GENOMIC DNA]</scope>
    <source>
        <strain evidence="1 2">123E</strain>
    </source>
</reference>
<evidence type="ECO:0000313" key="2">
    <source>
        <dbReference type="Proteomes" id="UP000027456"/>
    </source>
</evidence>
<sequence length="875" mass="97944">MDTQNSDSRIDDTIRRQIEEYREKSQRFPNLATLRFSDFPLLLHILLSAFGLEPSDVKSCESYLQKNIHIITQLESAYVNNTFKELRGLFSLDDFQPAPITDTGGNCGNNAQNLKDFFELPYKGNLPQLFKNILNKYSKSASDVATTRVNNRSISVTQSSGMGMSRLADETSKLLFTIPINLREAYTEGQRIIYPPADVNLRAYLAQSGKESDNVMQAEHAIFLSALFDVVAPLAKKLGHGRTALEQAIKWAEWLKEGQTTKEVGPNRQKLYNQVINEAWKRMSKVQTTFTEPGLIKVLVEPDILDGLHLILRHSWSKLQNALVPEAVRSPTDNMCFVYFDDARALAKPRAKVGHLCRMSSYDNLCKVLERLCYMPVFFILLSTSSGLQQLAPSPLDQLLFSASQEQVVLPAFTELPFDIFVEAALQKLAHDTVSLVNVCTTDIMSHFGRSMWFVHHQVWLNQRRLGYTATTIHERVEHIHRFALDKICARGTPDKSKASDLAAIGVRVGITFDPRNQSSRMMEAQLVESHMRVVYAIPEHREFMRTGSPSEPILAEAAGRHLSQLPGEIMEAGPKILAESCREGVVARGERGELCGRLLLTIAHDLVLPKGLDLVDPNYHRPIPVIDFLRALFADSHHDTVLRATPINSDPSTNSSDALALGKQFENAYVSFSHFELARDSNVLGASLLQYSLIRGCAIQINQGQASIDAVIPIHMGGVTDPITTNTVSAINVRFNNRKDVQYCAIDRSETVPDVGQPVITIVFELGDESPVSPYVHIHKLREGQTQDPLDDLHYQLVARGHGPGTFNVVSARTKAWYSIILGTGDIMGDFPRANEPELAAYVNQMMALQHEHAERYLTLYESQVTRSHEETVE</sequence>
<organism evidence="1 2">
    <name type="scientific">Rhizoctonia solani 123E</name>
    <dbReference type="NCBI Taxonomy" id="1423351"/>
    <lineage>
        <taxon>Eukaryota</taxon>
        <taxon>Fungi</taxon>
        <taxon>Dikarya</taxon>
        <taxon>Basidiomycota</taxon>
        <taxon>Agaricomycotina</taxon>
        <taxon>Agaricomycetes</taxon>
        <taxon>Cantharellales</taxon>
        <taxon>Ceratobasidiaceae</taxon>
        <taxon>Rhizoctonia</taxon>
    </lineage>
</organism>
<dbReference type="PANTHER" id="PTHR33266:SF1">
    <property type="entry name" value="F-BOX DOMAIN-CONTAINING PROTEIN"/>
    <property type="match status" value="1"/>
</dbReference>
<evidence type="ECO:0000313" key="1">
    <source>
        <dbReference type="EMBL" id="KEP53435.1"/>
    </source>
</evidence>
<dbReference type="STRING" id="1423351.A0A074S746"/>
<protein>
    <submittedName>
        <fullName evidence="1">Putative G2/mitotic-specific cyclin cdc13</fullName>
    </submittedName>
</protein>
<name>A0A074S746_9AGAM</name>
<comment type="caution">
    <text evidence="1">The sequence shown here is derived from an EMBL/GenBank/DDBJ whole genome shotgun (WGS) entry which is preliminary data.</text>
</comment>
<proteinExistence type="predicted"/>
<accession>A0A074S746</accession>
<gene>
    <name evidence="1" type="ORF">V565_031170</name>
</gene>
<dbReference type="HOGENOM" id="CLU_009568_1_0_1"/>
<dbReference type="AlphaFoldDB" id="A0A074S746"/>
<dbReference type="Proteomes" id="UP000027456">
    <property type="component" value="Unassembled WGS sequence"/>
</dbReference>
<dbReference type="PANTHER" id="PTHR33266">
    <property type="entry name" value="CHROMOSOME 15, WHOLE GENOME SHOTGUN SEQUENCE"/>
    <property type="match status" value="1"/>
</dbReference>
<dbReference type="EMBL" id="AZST01000061">
    <property type="protein sequence ID" value="KEP53435.1"/>
    <property type="molecule type" value="Genomic_DNA"/>
</dbReference>
<keyword evidence="2" id="KW-1185">Reference proteome</keyword>